<dbReference type="RefSeq" id="WP_318242533.1">
    <property type="nucleotide sequence ID" value="NZ_JAUEQX010000007.1"/>
</dbReference>
<name>A0AAW9C4F1_KLUCR</name>
<comment type="caution">
    <text evidence="1">The sequence shown here is derived from an EMBL/GenBank/DDBJ whole genome shotgun (WGS) entry which is preliminary data.</text>
</comment>
<evidence type="ECO:0000313" key="2">
    <source>
        <dbReference type="Proteomes" id="UP001276300"/>
    </source>
</evidence>
<sequence>MNNSVWKFDDPPNMAVIANKKILLSKEWIAYVSHDKDDGCWQFHTIHSDSASENNAVLVSLQNMVNIDYSITVLADLPLGWCAWRRFKKDDWKRAPIQD</sequence>
<dbReference type="Proteomes" id="UP001276300">
    <property type="component" value="Unassembled WGS sequence"/>
</dbReference>
<reference evidence="1" key="1">
    <citation type="journal article" date="2023" name="J Glob Antimicrob Resist">
        <title>Emergence of NDM-1 and KPC-3 carbapenemases in Kluyvera cryocrescens: Investigating genetic heterogeneity and acquisition routes of blaNDM-1 in Enterobacterales species in Portugal.</title>
        <authorList>
            <person name="Loiodice M."/>
            <person name="Ribeiro M."/>
            <person name="Peixe L."/>
            <person name="Novais A."/>
        </authorList>
    </citation>
    <scope>NUCLEOTIDE SEQUENCE</scope>
    <source>
        <strain evidence="1">K629</strain>
    </source>
</reference>
<accession>A0AAW9C4F1</accession>
<proteinExistence type="predicted"/>
<gene>
    <name evidence="1" type="ORF">QWU01_09900</name>
</gene>
<dbReference type="EMBL" id="JAUEQX010000007">
    <property type="protein sequence ID" value="MDW3777124.1"/>
    <property type="molecule type" value="Genomic_DNA"/>
</dbReference>
<protein>
    <submittedName>
        <fullName evidence="1">Uncharacterized protein</fullName>
    </submittedName>
</protein>
<evidence type="ECO:0000313" key="1">
    <source>
        <dbReference type="EMBL" id="MDW3777124.1"/>
    </source>
</evidence>
<dbReference type="AlphaFoldDB" id="A0AAW9C4F1"/>
<organism evidence="1 2">
    <name type="scientific">Kluyvera cryocrescens</name>
    <name type="common">Kluyvera citrophila</name>
    <dbReference type="NCBI Taxonomy" id="580"/>
    <lineage>
        <taxon>Bacteria</taxon>
        <taxon>Pseudomonadati</taxon>
        <taxon>Pseudomonadota</taxon>
        <taxon>Gammaproteobacteria</taxon>
        <taxon>Enterobacterales</taxon>
        <taxon>Enterobacteriaceae</taxon>
        <taxon>Kluyvera</taxon>
    </lineage>
</organism>